<evidence type="ECO:0000256" key="1">
    <source>
        <dbReference type="SAM" id="MobiDB-lite"/>
    </source>
</evidence>
<organism evidence="2 3">
    <name type="scientific">Dryococelus australis</name>
    <dbReference type="NCBI Taxonomy" id="614101"/>
    <lineage>
        <taxon>Eukaryota</taxon>
        <taxon>Metazoa</taxon>
        <taxon>Ecdysozoa</taxon>
        <taxon>Arthropoda</taxon>
        <taxon>Hexapoda</taxon>
        <taxon>Insecta</taxon>
        <taxon>Pterygota</taxon>
        <taxon>Neoptera</taxon>
        <taxon>Polyneoptera</taxon>
        <taxon>Phasmatodea</taxon>
        <taxon>Verophasmatodea</taxon>
        <taxon>Anareolatae</taxon>
        <taxon>Phasmatidae</taxon>
        <taxon>Eurycanthinae</taxon>
        <taxon>Dryococelus</taxon>
    </lineage>
</organism>
<dbReference type="Proteomes" id="UP001159363">
    <property type="component" value="Chromosome 16"/>
</dbReference>
<gene>
    <name evidence="2" type="ORF">PR048_033399</name>
</gene>
<feature type="region of interest" description="Disordered" evidence="1">
    <location>
        <begin position="1"/>
        <end position="26"/>
    </location>
</feature>
<name>A0ABQ9G4C1_9NEOP</name>
<keyword evidence="3" id="KW-1185">Reference proteome</keyword>
<evidence type="ECO:0000313" key="2">
    <source>
        <dbReference type="EMBL" id="KAJ8865876.1"/>
    </source>
</evidence>
<proteinExistence type="predicted"/>
<dbReference type="EMBL" id="JARBHB010000017">
    <property type="protein sequence ID" value="KAJ8865876.1"/>
    <property type="molecule type" value="Genomic_DNA"/>
</dbReference>
<reference evidence="2 3" key="1">
    <citation type="submission" date="2023-02" db="EMBL/GenBank/DDBJ databases">
        <title>LHISI_Scaffold_Assembly.</title>
        <authorList>
            <person name="Stuart O.P."/>
            <person name="Cleave R."/>
            <person name="Magrath M.J.L."/>
            <person name="Mikheyev A.S."/>
        </authorList>
    </citation>
    <scope>NUCLEOTIDE SEQUENCE [LARGE SCALE GENOMIC DNA]</scope>
    <source>
        <strain evidence="2">Daus_M_001</strain>
        <tissue evidence="2">Leg muscle</tissue>
    </source>
</reference>
<evidence type="ECO:0000313" key="3">
    <source>
        <dbReference type="Proteomes" id="UP001159363"/>
    </source>
</evidence>
<sequence length="161" mass="17623">MNGEAAGSTATRERECTPKKKKRTPRYPARSISLLNIYLIARGVAATVPERLARSPPTAANRAQSPAGSPDFRKWESCWAMPLVGGSSQGSPVSPRPFIPAPLHIHFITLIDSQDLAVRSRPNLFNLIARFHFQTSAIGRKCVCHALRYNSRASNISSVAE</sequence>
<accession>A0ABQ9G4C1</accession>
<comment type="caution">
    <text evidence="2">The sequence shown here is derived from an EMBL/GenBank/DDBJ whole genome shotgun (WGS) entry which is preliminary data.</text>
</comment>
<protein>
    <submittedName>
        <fullName evidence="2">Uncharacterized protein</fullName>
    </submittedName>
</protein>